<dbReference type="OrthoDB" id="9796124at2"/>
<dbReference type="EMBL" id="FOOC01000001">
    <property type="protein sequence ID" value="SFF26258.1"/>
    <property type="molecule type" value="Genomic_DNA"/>
</dbReference>
<feature type="region of interest" description="Disordered" evidence="4">
    <location>
        <begin position="1"/>
        <end position="21"/>
    </location>
</feature>
<evidence type="ECO:0000256" key="3">
    <source>
        <dbReference type="ARBA" id="ARBA00023163"/>
    </source>
</evidence>
<evidence type="ECO:0000313" key="6">
    <source>
        <dbReference type="EMBL" id="SFF26258.1"/>
    </source>
</evidence>
<dbReference type="InterPro" id="IPR011991">
    <property type="entry name" value="ArsR-like_HTH"/>
</dbReference>
<dbReference type="PANTHER" id="PTHR43132:SF2">
    <property type="entry name" value="ARSENICAL RESISTANCE OPERON REPRESSOR ARSR-RELATED"/>
    <property type="match status" value="1"/>
</dbReference>
<evidence type="ECO:0000256" key="2">
    <source>
        <dbReference type="ARBA" id="ARBA00023125"/>
    </source>
</evidence>
<dbReference type="STRING" id="1076937.SAMN04488120_101253"/>
<dbReference type="Pfam" id="PF01022">
    <property type="entry name" value="HTH_5"/>
    <property type="match status" value="1"/>
</dbReference>
<dbReference type="NCBIfam" id="NF033788">
    <property type="entry name" value="HTH_metalloreg"/>
    <property type="match status" value="1"/>
</dbReference>
<dbReference type="Proteomes" id="UP000199771">
    <property type="component" value="Unassembled WGS sequence"/>
</dbReference>
<dbReference type="RefSeq" id="WP_091530422.1">
    <property type="nucleotide sequence ID" value="NZ_FOOC01000001.1"/>
</dbReference>
<dbReference type="InterPro" id="IPR001845">
    <property type="entry name" value="HTH_ArsR_DNA-bd_dom"/>
</dbReference>
<dbReference type="SUPFAM" id="SSF46785">
    <property type="entry name" value="Winged helix' DNA-binding domain"/>
    <property type="match status" value="1"/>
</dbReference>
<dbReference type="PRINTS" id="PR00778">
    <property type="entry name" value="HTHARSR"/>
</dbReference>
<evidence type="ECO:0000259" key="5">
    <source>
        <dbReference type="PROSITE" id="PS50987"/>
    </source>
</evidence>
<keyword evidence="3" id="KW-0804">Transcription</keyword>
<dbReference type="PROSITE" id="PS50987">
    <property type="entry name" value="HTH_ARSR_2"/>
    <property type="match status" value="1"/>
</dbReference>
<evidence type="ECO:0000256" key="1">
    <source>
        <dbReference type="ARBA" id="ARBA00023015"/>
    </source>
</evidence>
<keyword evidence="1" id="KW-0805">Transcription regulation</keyword>
<evidence type="ECO:0000313" key="7">
    <source>
        <dbReference type="Proteomes" id="UP000199771"/>
    </source>
</evidence>
<proteinExistence type="predicted"/>
<sequence>MPKTASRVRTRADKRPANGFDPTQLAEHAGVAARLLKALGNEYRLMILCALCEGELSVGALNARVPLSQSALSQHLAVLREDDLVTTRREAQTIYYRATKGPALDVIKVLHRWYCGGQPRSPSPTRNNP</sequence>
<keyword evidence="2" id="KW-0238">DNA-binding</keyword>
<dbReference type="Gene3D" id="1.10.10.10">
    <property type="entry name" value="Winged helix-like DNA-binding domain superfamily/Winged helix DNA-binding domain"/>
    <property type="match status" value="1"/>
</dbReference>
<dbReference type="CDD" id="cd00090">
    <property type="entry name" value="HTH_ARSR"/>
    <property type="match status" value="1"/>
</dbReference>
<dbReference type="GO" id="GO:0003700">
    <property type="term" value="F:DNA-binding transcription factor activity"/>
    <property type="evidence" value="ECO:0007669"/>
    <property type="project" value="InterPro"/>
</dbReference>
<protein>
    <submittedName>
        <fullName evidence="6">Transcriptional regulator, ArsR family</fullName>
    </submittedName>
</protein>
<dbReference type="SMART" id="SM00418">
    <property type="entry name" value="HTH_ARSR"/>
    <property type="match status" value="1"/>
</dbReference>
<dbReference type="InterPro" id="IPR036390">
    <property type="entry name" value="WH_DNA-bd_sf"/>
</dbReference>
<dbReference type="GO" id="GO:0003677">
    <property type="term" value="F:DNA binding"/>
    <property type="evidence" value="ECO:0007669"/>
    <property type="project" value="UniProtKB-KW"/>
</dbReference>
<name>A0A1I2H9L2_9GAMM</name>
<dbReference type="AlphaFoldDB" id="A0A1I2H9L2"/>
<dbReference type="InterPro" id="IPR051011">
    <property type="entry name" value="Metal_resp_trans_reg"/>
</dbReference>
<feature type="domain" description="HTH arsR-type" evidence="5">
    <location>
        <begin position="25"/>
        <end position="118"/>
    </location>
</feature>
<reference evidence="6 7" key="1">
    <citation type="submission" date="2016-10" db="EMBL/GenBank/DDBJ databases">
        <authorList>
            <person name="de Groot N.N."/>
        </authorList>
    </citation>
    <scope>NUCLEOTIDE SEQUENCE [LARGE SCALE GENOMIC DNA]</scope>
    <source>
        <strain evidence="6 7">DSM 23609</strain>
    </source>
</reference>
<gene>
    <name evidence="6" type="ORF">SAMN04488120_101253</name>
</gene>
<keyword evidence="7" id="KW-1185">Reference proteome</keyword>
<evidence type="ECO:0000256" key="4">
    <source>
        <dbReference type="SAM" id="MobiDB-lite"/>
    </source>
</evidence>
<dbReference type="PANTHER" id="PTHR43132">
    <property type="entry name" value="ARSENICAL RESISTANCE OPERON REPRESSOR ARSR-RELATED"/>
    <property type="match status" value="1"/>
</dbReference>
<dbReference type="InterPro" id="IPR036388">
    <property type="entry name" value="WH-like_DNA-bd_sf"/>
</dbReference>
<organism evidence="6 7">
    <name type="scientific">Fontimonas thermophila</name>
    <dbReference type="NCBI Taxonomy" id="1076937"/>
    <lineage>
        <taxon>Bacteria</taxon>
        <taxon>Pseudomonadati</taxon>
        <taxon>Pseudomonadota</taxon>
        <taxon>Gammaproteobacteria</taxon>
        <taxon>Nevskiales</taxon>
        <taxon>Nevskiaceae</taxon>
        <taxon>Fontimonas</taxon>
    </lineage>
</organism>
<accession>A0A1I2H9L2</accession>